<dbReference type="Gene3D" id="3.20.20.70">
    <property type="entry name" value="Aldolase class I"/>
    <property type="match status" value="1"/>
</dbReference>
<dbReference type="SUPFAM" id="SSF102114">
    <property type="entry name" value="Radical SAM enzymes"/>
    <property type="match status" value="1"/>
</dbReference>
<dbReference type="InterPro" id="IPR058240">
    <property type="entry name" value="rSAM_sf"/>
</dbReference>
<sequence>MRDIAMEWSTKMTDYQVNDWLVAAEVENVLHSASDDEGRIREILQKSRELKGLNMEEVATLCHISSPELTEALFDTARYVKEQIYGHRMVLFAPLYISNVCGNECSYCAFSSSNKSLKRTALDMEAIKRDTSELIEQGHKRLLMVAGEGYAASRGGFQYVLDAIASIYEVTEKVGNIRRVNVNLAPLHVDEFRLLKEAGIGTFQLFQETYHRDTYASVHLSGKKRDFDWRASALDRAMEAGIDDVGMGILFGLHDWRFEILSLMQHIRHLEDKFGVGCHTISVPRMEPADGSAYSLAPSAPVSDDDFKKIIAILRLAVPYTGIILSTRESAAIRRECYALGVSQISAGSRTNPGGYSEGETEAGQFQLGDHRSLEEVVAELASMGFIPSFCTACYRLGRTGQDFMDLAKPGLIKLKCDPNAVTTFQEYLLDFASDTARATGEQAINKELDCMGEKARKSSEKMLIKIRSGKRDVFC</sequence>
<keyword evidence="5" id="KW-0408">Iron</keyword>
<dbReference type="EMBL" id="FOVE01000017">
    <property type="protein sequence ID" value="SFN78945.1"/>
    <property type="molecule type" value="Genomic_DNA"/>
</dbReference>
<keyword evidence="9" id="KW-1185">Reference proteome</keyword>
<proteinExistence type="predicted"/>
<dbReference type="PROSITE" id="PS51918">
    <property type="entry name" value="RADICAL_SAM"/>
    <property type="match status" value="1"/>
</dbReference>
<evidence type="ECO:0000313" key="9">
    <source>
        <dbReference type="Proteomes" id="UP000242869"/>
    </source>
</evidence>
<dbReference type="SFLD" id="SFLDS00029">
    <property type="entry name" value="Radical_SAM"/>
    <property type="match status" value="1"/>
</dbReference>
<keyword evidence="6" id="KW-0411">Iron-sulfur</keyword>
<gene>
    <name evidence="8" type="ORF">SAMN05660284_02269</name>
</gene>
<dbReference type="CDD" id="cd01335">
    <property type="entry name" value="Radical_SAM"/>
    <property type="match status" value="1"/>
</dbReference>
<dbReference type="InterPro" id="IPR034428">
    <property type="entry name" value="ThiH/NoCL/HydG-like"/>
</dbReference>
<feature type="domain" description="Radical SAM core" evidence="7">
    <location>
        <begin position="87"/>
        <end position="320"/>
    </location>
</feature>
<comment type="cofactor">
    <cofactor evidence="1">
        <name>[4Fe-4S] cluster</name>
        <dbReference type="ChEBI" id="CHEBI:49883"/>
    </cofactor>
</comment>
<dbReference type="InterPro" id="IPR010722">
    <property type="entry name" value="BATS_dom"/>
</dbReference>
<reference evidence="9" key="1">
    <citation type="submission" date="2016-10" db="EMBL/GenBank/DDBJ databases">
        <authorList>
            <person name="Varghese N."/>
            <person name="Submissions S."/>
        </authorList>
    </citation>
    <scope>NUCLEOTIDE SEQUENCE [LARGE SCALE GENOMIC DNA]</scope>
    <source>
        <strain evidence="9">DSM 6150</strain>
    </source>
</reference>
<evidence type="ECO:0000256" key="6">
    <source>
        <dbReference type="ARBA" id="ARBA00023014"/>
    </source>
</evidence>
<dbReference type="GO" id="GO:0003824">
    <property type="term" value="F:catalytic activity"/>
    <property type="evidence" value="ECO:0007669"/>
    <property type="project" value="InterPro"/>
</dbReference>
<evidence type="ECO:0000313" key="8">
    <source>
        <dbReference type="EMBL" id="SFN78945.1"/>
    </source>
</evidence>
<dbReference type="SMART" id="SM00876">
    <property type="entry name" value="BATS"/>
    <property type="match status" value="1"/>
</dbReference>
<dbReference type="SFLD" id="SFLDG01081">
    <property type="entry name" value="cleavage_of_the_Ca-Cb_bond_in"/>
    <property type="match status" value="1"/>
</dbReference>
<protein>
    <submittedName>
        <fullName evidence="8">Iron-only hydrogenase maturation protein HydG</fullName>
    </submittedName>
</protein>
<dbReference type="GO" id="GO:0046872">
    <property type="term" value="F:metal ion binding"/>
    <property type="evidence" value="ECO:0007669"/>
    <property type="project" value="UniProtKB-KW"/>
</dbReference>
<keyword evidence="4" id="KW-0479">Metal-binding</keyword>
<dbReference type="GO" id="GO:0042364">
    <property type="term" value="P:water-soluble vitamin biosynthetic process"/>
    <property type="evidence" value="ECO:0007669"/>
    <property type="project" value="UniProtKB-ARBA"/>
</dbReference>
<dbReference type="Pfam" id="PF04055">
    <property type="entry name" value="Radical_SAM"/>
    <property type="match status" value="1"/>
</dbReference>
<name>A0A1I5BWD0_9NEIS</name>
<dbReference type="STRING" id="83765.SAMN05660284_02269"/>
<evidence type="ECO:0000256" key="2">
    <source>
        <dbReference type="ARBA" id="ARBA00022485"/>
    </source>
</evidence>
<dbReference type="InterPro" id="IPR024007">
    <property type="entry name" value="FeFe-hyd_mat_HydG"/>
</dbReference>
<dbReference type="GO" id="GO:0051539">
    <property type="term" value="F:4 iron, 4 sulfur cluster binding"/>
    <property type="evidence" value="ECO:0007669"/>
    <property type="project" value="UniProtKB-KW"/>
</dbReference>
<evidence type="ECO:0000256" key="1">
    <source>
        <dbReference type="ARBA" id="ARBA00001966"/>
    </source>
</evidence>
<evidence type="ECO:0000256" key="3">
    <source>
        <dbReference type="ARBA" id="ARBA00022691"/>
    </source>
</evidence>
<dbReference type="AlphaFoldDB" id="A0A1I5BWD0"/>
<organism evidence="8 9">
    <name type="scientific">Formivibrio citricus</name>
    <dbReference type="NCBI Taxonomy" id="83765"/>
    <lineage>
        <taxon>Bacteria</taxon>
        <taxon>Pseudomonadati</taxon>
        <taxon>Pseudomonadota</taxon>
        <taxon>Betaproteobacteria</taxon>
        <taxon>Neisseriales</taxon>
        <taxon>Chitinibacteraceae</taxon>
        <taxon>Formivibrio</taxon>
    </lineage>
</organism>
<dbReference type="Pfam" id="PF06968">
    <property type="entry name" value="BATS"/>
    <property type="match status" value="1"/>
</dbReference>
<keyword evidence="2" id="KW-0004">4Fe-4S</keyword>
<evidence type="ECO:0000259" key="7">
    <source>
        <dbReference type="PROSITE" id="PS51918"/>
    </source>
</evidence>
<dbReference type="NCBIfam" id="TIGR03955">
    <property type="entry name" value="rSAM_HydG"/>
    <property type="match status" value="1"/>
</dbReference>
<dbReference type="Proteomes" id="UP000242869">
    <property type="component" value="Unassembled WGS sequence"/>
</dbReference>
<dbReference type="PANTHER" id="PTHR43583">
    <property type="entry name" value="2-IMINOACETATE SYNTHASE"/>
    <property type="match status" value="1"/>
</dbReference>
<keyword evidence="3" id="KW-0949">S-adenosyl-L-methionine</keyword>
<evidence type="ECO:0000256" key="5">
    <source>
        <dbReference type="ARBA" id="ARBA00023004"/>
    </source>
</evidence>
<dbReference type="InterPro" id="IPR013785">
    <property type="entry name" value="Aldolase_TIM"/>
</dbReference>
<dbReference type="InterPro" id="IPR007197">
    <property type="entry name" value="rSAM"/>
</dbReference>
<dbReference type="SFLD" id="SFLDF00319">
    <property type="entry name" value="Fe_hydrogenase_maturase_(HydG"/>
    <property type="match status" value="1"/>
</dbReference>
<dbReference type="SFLD" id="SFLDG01060">
    <property type="entry name" value="BATS_domain_containing"/>
    <property type="match status" value="1"/>
</dbReference>
<dbReference type="PANTHER" id="PTHR43583:SF2">
    <property type="entry name" value="THIAZOLE BIOSYNTHESIS PROTEIN"/>
    <property type="match status" value="1"/>
</dbReference>
<accession>A0A1I5BWD0</accession>
<evidence type="ECO:0000256" key="4">
    <source>
        <dbReference type="ARBA" id="ARBA00022723"/>
    </source>
</evidence>
<dbReference type="GO" id="GO:0044272">
    <property type="term" value="P:sulfur compound biosynthetic process"/>
    <property type="evidence" value="ECO:0007669"/>
    <property type="project" value="UniProtKB-ARBA"/>
</dbReference>